<name>A0A2P2JV39_RHIMU</name>
<proteinExistence type="predicted"/>
<dbReference type="EMBL" id="GGEC01016855">
    <property type="protein sequence ID" value="MBW97338.1"/>
    <property type="molecule type" value="Transcribed_RNA"/>
</dbReference>
<evidence type="ECO:0000313" key="1">
    <source>
        <dbReference type="EMBL" id="MBW97338.1"/>
    </source>
</evidence>
<dbReference type="AlphaFoldDB" id="A0A2P2JV39"/>
<reference evidence="1" key="1">
    <citation type="submission" date="2018-02" db="EMBL/GenBank/DDBJ databases">
        <title>Rhizophora mucronata_Transcriptome.</title>
        <authorList>
            <person name="Meera S.P."/>
            <person name="Sreeshan A."/>
            <person name="Augustine A."/>
        </authorList>
    </citation>
    <scope>NUCLEOTIDE SEQUENCE</scope>
    <source>
        <tissue evidence="1">Leaf</tissue>
    </source>
</reference>
<sequence>MYLNAQGAHSFRGEVVLVNPKLACPFFEHIIAQPQTLRQLLCYIHGQFMYCLSIHLYYLSLVRRGIKLGAEGMHSLGGAHVIETQGLVKRIDLAGCHVAAASYYIRVAPLDFHGQV</sequence>
<accession>A0A2P2JV39</accession>
<protein>
    <submittedName>
        <fullName evidence="1">Uncharacterized protein MANES_01G158700</fullName>
    </submittedName>
</protein>
<organism evidence="1">
    <name type="scientific">Rhizophora mucronata</name>
    <name type="common">Asiatic mangrove</name>
    <dbReference type="NCBI Taxonomy" id="61149"/>
    <lineage>
        <taxon>Eukaryota</taxon>
        <taxon>Viridiplantae</taxon>
        <taxon>Streptophyta</taxon>
        <taxon>Embryophyta</taxon>
        <taxon>Tracheophyta</taxon>
        <taxon>Spermatophyta</taxon>
        <taxon>Magnoliopsida</taxon>
        <taxon>eudicotyledons</taxon>
        <taxon>Gunneridae</taxon>
        <taxon>Pentapetalae</taxon>
        <taxon>rosids</taxon>
        <taxon>fabids</taxon>
        <taxon>Malpighiales</taxon>
        <taxon>Rhizophoraceae</taxon>
        <taxon>Rhizophora</taxon>
    </lineage>
</organism>